<organism evidence="2 3">
    <name type="scientific">Nocardioides imazamoxiresistens</name>
    <dbReference type="NCBI Taxonomy" id="3231893"/>
    <lineage>
        <taxon>Bacteria</taxon>
        <taxon>Bacillati</taxon>
        <taxon>Actinomycetota</taxon>
        <taxon>Actinomycetes</taxon>
        <taxon>Propionibacteriales</taxon>
        <taxon>Nocardioidaceae</taxon>
        <taxon>Nocardioides</taxon>
    </lineage>
</organism>
<feature type="transmembrane region" description="Helical" evidence="1">
    <location>
        <begin position="86"/>
        <end position="111"/>
    </location>
</feature>
<dbReference type="EMBL" id="JAVYII010000007">
    <property type="protein sequence ID" value="MDT9594578.1"/>
    <property type="molecule type" value="Genomic_DNA"/>
</dbReference>
<protein>
    <submittedName>
        <fullName evidence="2">DUF456 domain-containing protein</fullName>
    </submittedName>
</protein>
<sequence>MTWTDGLVALLLLVGITGIVVPVLPGTLLIAATLLTWAALTGGTAWAWFAAAAVVLAVGTVVQYAVPGKRLKDAGVPGRTLLLGGLVGIVGFFVVPVVGLFAGFVLGVYAAESARLGTSEARASTVHALKAVGLSIAIEATAAVVAITVWVVAVFQL</sequence>
<dbReference type="Proteomes" id="UP001268542">
    <property type="component" value="Unassembled WGS sequence"/>
</dbReference>
<dbReference type="Pfam" id="PF04306">
    <property type="entry name" value="DUF456"/>
    <property type="match status" value="1"/>
</dbReference>
<gene>
    <name evidence="2" type="ORF">RDV89_15950</name>
</gene>
<keyword evidence="1" id="KW-1133">Transmembrane helix</keyword>
<feature type="transmembrane region" description="Helical" evidence="1">
    <location>
        <begin position="131"/>
        <end position="155"/>
    </location>
</feature>
<keyword evidence="1" id="KW-0472">Membrane</keyword>
<dbReference type="RefSeq" id="WP_315734474.1">
    <property type="nucleotide sequence ID" value="NZ_JAVYII010000007.1"/>
</dbReference>
<reference evidence="2 3" key="1">
    <citation type="submission" date="2023-08" db="EMBL/GenBank/DDBJ databases">
        <title>Nocardioides seae sp. nov., a bacterium isolated from a soil.</title>
        <authorList>
            <person name="Wang X."/>
        </authorList>
    </citation>
    <scope>NUCLEOTIDE SEQUENCE [LARGE SCALE GENOMIC DNA]</scope>
    <source>
        <strain evidence="2 3">YZH12</strain>
    </source>
</reference>
<proteinExistence type="predicted"/>
<evidence type="ECO:0000313" key="2">
    <source>
        <dbReference type="EMBL" id="MDT9594578.1"/>
    </source>
</evidence>
<keyword evidence="1" id="KW-0812">Transmembrane</keyword>
<feature type="transmembrane region" description="Helical" evidence="1">
    <location>
        <begin position="46"/>
        <end position="66"/>
    </location>
</feature>
<feature type="transmembrane region" description="Helical" evidence="1">
    <location>
        <begin position="7"/>
        <end position="40"/>
    </location>
</feature>
<name>A0ABU3PZ81_9ACTN</name>
<keyword evidence="3" id="KW-1185">Reference proteome</keyword>
<dbReference type="InterPro" id="IPR007403">
    <property type="entry name" value="DUF456"/>
</dbReference>
<accession>A0ABU3PZ81</accession>
<evidence type="ECO:0000256" key="1">
    <source>
        <dbReference type="SAM" id="Phobius"/>
    </source>
</evidence>
<evidence type="ECO:0000313" key="3">
    <source>
        <dbReference type="Proteomes" id="UP001268542"/>
    </source>
</evidence>
<comment type="caution">
    <text evidence="2">The sequence shown here is derived from an EMBL/GenBank/DDBJ whole genome shotgun (WGS) entry which is preliminary data.</text>
</comment>